<reference evidence="1" key="2">
    <citation type="journal article" date="2022" name="BMC Genomics">
        <title>Comparative genome analysis of mycobacteria focusing on tRNA and non-coding RNA.</title>
        <authorList>
            <person name="Behra P.R.K."/>
            <person name="Pettersson B.M.F."/>
            <person name="Ramesh M."/>
            <person name="Das S."/>
            <person name="Dasgupta S."/>
            <person name="Kirsebom L.A."/>
        </authorList>
    </citation>
    <scope>NUCLEOTIDE SEQUENCE</scope>
    <source>
        <strain evidence="1">DSM 44838</strain>
    </source>
</reference>
<dbReference type="Proteomes" id="UP001141629">
    <property type="component" value="Unassembled WGS sequence"/>
</dbReference>
<organism evidence="1 2">
    <name type="scientific">Mycobacterium yunnanensis</name>
    <dbReference type="NCBI Taxonomy" id="368477"/>
    <lineage>
        <taxon>Bacteria</taxon>
        <taxon>Bacillati</taxon>
        <taxon>Actinomycetota</taxon>
        <taxon>Actinomycetes</taxon>
        <taxon>Mycobacteriales</taxon>
        <taxon>Mycobacteriaceae</taxon>
        <taxon>Mycobacterium</taxon>
    </lineage>
</organism>
<proteinExistence type="predicted"/>
<reference evidence="1" key="1">
    <citation type="submission" date="2020-07" db="EMBL/GenBank/DDBJ databases">
        <authorList>
            <person name="Pettersson B.M.F."/>
            <person name="Behra P.R.K."/>
            <person name="Ramesh M."/>
            <person name="Das S."/>
            <person name="Dasgupta S."/>
            <person name="Kirsebom L.A."/>
        </authorList>
    </citation>
    <scope>NUCLEOTIDE SEQUENCE</scope>
    <source>
        <strain evidence="1">DSM 44838</strain>
    </source>
</reference>
<gene>
    <name evidence="1" type="ORF">H7K45_12700</name>
</gene>
<keyword evidence="2" id="KW-1185">Reference proteome</keyword>
<protein>
    <submittedName>
        <fullName evidence="1">Uncharacterized protein</fullName>
    </submittedName>
</protein>
<comment type="caution">
    <text evidence="1">The sequence shown here is derived from an EMBL/GenBank/DDBJ whole genome shotgun (WGS) entry which is preliminary data.</text>
</comment>
<dbReference type="EMBL" id="JACKVK010000008">
    <property type="protein sequence ID" value="MCV7421403.1"/>
    <property type="molecule type" value="Genomic_DNA"/>
</dbReference>
<dbReference type="RefSeq" id="WP_263996179.1">
    <property type="nucleotide sequence ID" value="NZ_JACKVK010000008.1"/>
</dbReference>
<evidence type="ECO:0000313" key="1">
    <source>
        <dbReference type="EMBL" id="MCV7421403.1"/>
    </source>
</evidence>
<sequence length="264" mass="30037">MEQPSHHRLHVLESIGWKDAVITLLEPRSPYRPWRGGADEGQQSDTVAFVLNTDPPSILAEVSHVDGPRELRQASFSPPPNGATVVDSYTLSSELGFELRPGRFDGDDADTVEDALYQHRYDWDPGLRLGHDDVSKVRTLLRFDGRCDGCNQEIDLTRPDARDQLFVHTVDAQMQRTSRWLGYPDWPAVMCRHCRDRMADEGHETFVDYKFSLNPSCPQCLGRRAREIFYGMPSDHENIPPWEEAGGCCPMSDKWSCLICSTTW</sequence>
<dbReference type="AlphaFoldDB" id="A0A9X3C1I3"/>
<name>A0A9X3C1I3_9MYCO</name>
<evidence type="ECO:0000313" key="2">
    <source>
        <dbReference type="Proteomes" id="UP001141629"/>
    </source>
</evidence>
<accession>A0A9X3C1I3</accession>